<dbReference type="InterPro" id="IPR050169">
    <property type="entry name" value="Krueppel_C2H2_ZnF"/>
</dbReference>
<dbReference type="PANTHER" id="PTHR23232:SF165">
    <property type="entry name" value="KRAB DOMAIN-CONTAINING PROTEIN"/>
    <property type="match status" value="1"/>
</dbReference>
<keyword evidence="2" id="KW-0677">Repeat</keyword>
<keyword evidence="4" id="KW-0862">Zinc</keyword>
<reference evidence="6 7" key="1">
    <citation type="journal article" date="2020" name="Nature">
        <title>Six reference-quality genomes reveal evolution of bat adaptations.</title>
        <authorList>
            <person name="Jebb D."/>
            <person name="Huang Z."/>
            <person name="Pippel M."/>
            <person name="Hughes G.M."/>
            <person name="Lavrichenko K."/>
            <person name="Devanna P."/>
            <person name="Winkler S."/>
            <person name="Jermiin L.S."/>
            <person name="Skirmuntt E.C."/>
            <person name="Katzourakis A."/>
            <person name="Burkitt-Gray L."/>
            <person name="Ray D.A."/>
            <person name="Sullivan K.A.M."/>
            <person name="Roscito J.G."/>
            <person name="Kirilenko B.M."/>
            <person name="Davalos L.M."/>
            <person name="Corthals A.P."/>
            <person name="Power M.L."/>
            <person name="Jones G."/>
            <person name="Ransome R.D."/>
            <person name="Dechmann D.K.N."/>
            <person name="Locatelli A.G."/>
            <person name="Puechmaille S.J."/>
            <person name="Fedrigo O."/>
            <person name="Jarvis E.D."/>
            <person name="Hiller M."/>
            <person name="Vernes S.C."/>
            <person name="Myers E.W."/>
            <person name="Teeling E.C."/>
        </authorList>
    </citation>
    <scope>NUCLEOTIDE SEQUENCE [LARGE SCALE GENOMIC DNA]</scope>
    <source>
        <strain evidence="6">MRouAeg1</strain>
        <tissue evidence="6">Muscle</tissue>
    </source>
</reference>
<protein>
    <recommendedName>
        <fullName evidence="5">KRAB domain-containing protein</fullName>
    </recommendedName>
</protein>
<dbReference type="SUPFAM" id="SSF57667">
    <property type="entry name" value="beta-beta-alpha zinc fingers"/>
    <property type="match status" value="1"/>
</dbReference>
<dbReference type="Pfam" id="PF01352">
    <property type="entry name" value="KRAB"/>
    <property type="match status" value="1"/>
</dbReference>
<keyword evidence="3" id="KW-0863">Zinc-finger</keyword>
<dbReference type="Proteomes" id="UP000593571">
    <property type="component" value="Unassembled WGS sequence"/>
</dbReference>
<dbReference type="Gene3D" id="3.30.160.60">
    <property type="entry name" value="Classic Zinc Finger"/>
    <property type="match status" value="1"/>
</dbReference>
<evidence type="ECO:0000256" key="2">
    <source>
        <dbReference type="ARBA" id="ARBA00022737"/>
    </source>
</evidence>
<dbReference type="InterPro" id="IPR036236">
    <property type="entry name" value="Znf_C2H2_sf"/>
</dbReference>
<dbReference type="AlphaFoldDB" id="A0A7J8CI94"/>
<evidence type="ECO:0000256" key="3">
    <source>
        <dbReference type="ARBA" id="ARBA00022771"/>
    </source>
</evidence>
<gene>
    <name evidence="6" type="ORF">HJG63_009072</name>
</gene>
<evidence type="ECO:0000313" key="7">
    <source>
        <dbReference type="Proteomes" id="UP000593571"/>
    </source>
</evidence>
<dbReference type="Gene3D" id="6.10.140.140">
    <property type="match status" value="1"/>
</dbReference>
<keyword evidence="7" id="KW-1185">Reference proteome</keyword>
<dbReference type="InterPro" id="IPR001909">
    <property type="entry name" value="KRAB"/>
</dbReference>
<evidence type="ECO:0000259" key="5">
    <source>
        <dbReference type="PROSITE" id="PS50805"/>
    </source>
</evidence>
<dbReference type="SMART" id="SM00349">
    <property type="entry name" value="KRAB"/>
    <property type="match status" value="1"/>
</dbReference>
<evidence type="ECO:0000256" key="1">
    <source>
        <dbReference type="ARBA" id="ARBA00022723"/>
    </source>
</evidence>
<keyword evidence="1" id="KW-0479">Metal-binding</keyword>
<evidence type="ECO:0000313" key="6">
    <source>
        <dbReference type="EMBL" id="KAF6410557.1"/>
    </source>
</evidence>
<proteinExistence type="predicted"/>
<dbReference type="GO" id="GO:0006355">
    <property type="term" value="P:regulation of DNA-templated transcription"/>
    <property type="evidence" value="ECO:0007669"/>
    <property type="project" value="InterPro"/>
</dbReference>
<dbReference type="GO" id="GO:0008270">
    <property type="term" value="F:zinc ion binding"/>
    <property type="evidence" value="ECO:0007669"/>
    <property type="project" value="UniProtKB-KW"/>
</dbReference>
<dbReference type="InterPro" id="IPR036051">
    <property type="entry name" value="KRAB_dom_sf"/>
</dbReference>
<dbReference type="CDD" id="cd07765">
    <property type="entry name" value="KRAB_A-box"/>
    <property type="match status" value="1"/>
</dbReference>
<name>A0A7J8CI94_ROUAE</name>
<organism evidence="6 7">
    <name type="scientific">Rousettus aegyptiacus</name>
    <name type="common">Egyptian fruit bat</name>
    <name type="synonym">Pteropus aegyptiacus</name>
    <dbReference type="NCBI Taxonomy" id="9407"/>
    <lineage>
        <taxon>Eukaryota</taxon>
        <taxon>Metazoa</taxon>
        <taxon>Chordata</taxon>
        <taxon>Craniata</taxon>
        <taxon>Vertebrata</taxon>
        <taxon>Euteleostomi</taxon>
        <taxon>Mammalia</taxon>
        <taxon>Eutheria</taxon>
        <taxon>Laurasiatheria</taxon>
        <taxon>Chiroptera</taxon>
        <taxon>Yinpterochiroptera</taxon>
        <taxon>Pteropodoidea</taxon>
        <taxon>Pteropodidae</taxon>
        <taxon>Rousettinae</taxon>
        <taxon>Rousettus</taxon>
    </lineage>
</organism>
<accession>A0A7J8CI94</accession>
<dbReference type="EMBL" id="JACASE010000014">
    <property type="protein sequence ID" value="KAF6410557.1"/>
    <property type="molecule type" value="Genomic_DNA"/>
</dbReference>
<dbReference type="SUPFAM" id="SSF109640">
    <property type="entry name" value="KRAB domain (Kruppel-associated box)"/>
    <property type="match status" value="1"/>
</dbReference>
<sequence length="160" mass="18483">MPANWTSPLKSLALAPEEHGSSCEGSVSFRDVAVDFSREEWQHLDLAQKNLYRDVMLETYSHLLSVGYQVPEPEVFMLEQGKEPWALQDESPHQSCSGEKLWDHNQCGRIISYKQAPSQHQKIHMVEKSHKCTEFGKIFTQKSQFKASEDSYRRKALRMP</sequence>
<dbReference type="PANTHER" id="PTHR23232">
    <property type="entry name" value="KRAB DOMAIN C2H2 ZINC FINGER"/>
    <property type="match status" value="1"/>
</dbReference>
<comment type="caution">
    <text evidence="6">The sequence shown here is derived from an EMBL/GenBank/DDBJ whole genome shotgun (WGS) entry which is preliminary data.</text>
</comment>
<evidence type="ECO:0000256" key="4">
    <source>
        <dbReference type="ARBA" id="ARBA00022833"/>
    </source>
</evidence>
<dbReference type="PROSITE" id="PS50805">
    <property type="entry name" value="KRAB"/>
    <property type="match status" value="1"/>
</dbReference>
<feature type="domain" description="KRAB" evidence="5">
    <location>
        <begin position="27"/>
        <end position="97"/>
    </location>
</feature>